<reference evidence="2 3" key="1">
    <citation type="submission" date="2016-10" db="EMBL/GenBank/DDBJ databases">
        <authorList>
            <person name="de Groot N.N."/>
        </authorList>
    </citation>
    <scope>NUCLEOTIDE SEQUENCE [LARGE SCALE GENOMIC DNA]</scope>
    <source>
        <strain evidence="2 3">DSM 25186</strain>
    </source>
</reference>
<organism evidence="2 3">
    <name type="scientific">Catalinimonas alkaloidigena</name>
    <dbReference type="NCBI Taxonomy" id="1075417"/>
    <lineage>
        <taxon>Bacteria</taxon>
        <taxon>Pseudomonadati</taxon>
        <taxon>Bacteroidota</taxon>
        <taxon>Cytophagia</taxon>
        <taxon>Cytophagales</taxon>
        <taxon>Catalimonadaceae</taxon>
        <taxon>Catalinimonas</taxon>
    </lineage>
</organism>
<proteinExistence type="predicted"/>
<protein>
    <submittedName>
        <fullName evidence="2">Tetratricopeptide repeat-containing protein</fullName>
    </submittedName>
</protein>
<feature type="chain" id="PRO_5011678556" evidence="1">
    <location>
        <begin position="21"/>
        <end position="400"/>
    </location>
</feature>
<name>A0A1G9BM56_9BACT</name>
<dbReference type="EMBL" id="FNFO01000002">
    <property type="protein sequence ID" value="SDK40552.1"/>
    <property type="molecule type" value="Genomic_DNA"/>
</dbReference>
<evidence type="ECO:0000313" key="2">
    <source>
        <dbReference type="EMBL" id="SDK40552.1"/>
    </source>
</evidence>
<evidence type="ECO:0000256" key="1">
    <source>
        <dbReference type="SAM" id="SignalP"/>
    </source>
</evidence>
<dbReference type="Proteomes" id="UP000198510">
    <property type="component" value="Unassembled WGS sequence"/>
</dbReference>
<dbReference type="RefSeq" id="WP_245705987.1">
    <property type="nucleotide sequence ID" value="NZ_FNFO01000002.1"/>
</dbReference>
<dbReference type="STRING" id="1075417.SAMN05421823_102658"/>
<dbReference type="InterPro" id="IPR011990">
    <property type="entry name" value="TPR-like_helical_dom_sf"/>
</dbReference>
<dbReference type="AlphaFoldDB" id="A0A1G9BM56"/>
<accession>A0A1G9BM56</accession>
<evidence type="ECO:0000313" key="3">
    <source>
        <dbReference type="Proteomes" id="UP000198510"/>
    </source>
</evidence>
<keyword evidence="1" id="KW-0732">Signal</keyword>
<dbReference type="SUPFAM" id="SSF48452">
    <property type="entry name" value="TPR-like"/>
    <property type="match status" value="2"/>
</dbReference>
<sequence length="400" mass="46771">MNKLRFCLLAALFFPMLAWAQYSSNNEEEVMLGNPNILLTNMNIQVQATEAINDMYNFKFDRADMKFSWMRQDHPAHPLPYFLLGLSQWWRIVPNIDVERYDDAFLSYMDQSIEKAEALLDRDPENVEANFFLAAAWGFKGRLYSERKQWRKATFAGKNALNYMQKSKDKAELSPEFLFGDGLYNYYAEWIPENYFWLRPVVALFPDGDKELGLKQLREVTLNAFYTRTEAQYFLMQIYASEEGRPDLAMPIATRLYEAYPDNAFFQRYYARLCFTQGRLREAEEASASILEKIAAQMPGYEAVSGRYAAFYLGYINQVRHRDLDKAKAYFQQAVQFAEASNQDDSGYYLYSLAHLARIADAQGDVGQARDYYQLIKKKADRKHSTYDEARTYLRSHRKA</sequence>
<dbReference type="Gene3D" id="1.25.40.10">
    <property type="entry name" value="Tetratricopeptide repeat domain"/>
    <property type="match status" value="1"/>
</dbReference>
<keyword evidence="3" id="KW-1185">Reference proteome</keyword>
<feature type="signal peptide" evidence="1">
    <location>
        <begin position="1"/>
        <end position="20"/>
    </location>
</feature>
<gene>
    <name evidence="2" type="ORF">SAMN05421823_102658</name>
</gene>